<dbReference type="OrthoDB" id="1099963at2"/>
<comment type="caution">
    <text evidence="4">The sequence shown here is derived from an EMBL/GenBank/DDBJ whole genome shotgun (WGS) entry which is preliminary data.</text>
</comment>
<gene>
    <name evidence="4" type="ORF">OC25_24990</name>
</gene>
<dbReference type="FunFam" id="2.60.120.1440:FF:000001">
    <property type="entry name" value="Putative anti-sigma factor"/>
    <property type="match status" value="1"/>
</dbReference>
<dbReference type="PANTHER" id="PTHR30273">
    <property type="entry name" value="PERIPLASMIC SIGNAL SENSOR AND SIGMA FACTOR ACTIVATOR FECR-RELATED"/>
    <property type="match status" value="1"/>
</dbReference>
<evidence type="ECO:0000256" key="1">
    <source>
        <dbReference type="SAM" id="Phobius"/>
    </source>
</evidence>
<dbReference type="GO" id="GO:0016989">
    <property type="term" value="F:sigma factor antagonist activity"/>
    <property type="evidence" value="ECO:0007669"/>
    <property type="project" value="TreeGrafter"/>
</dbReference>
<dbReference type="PANTHER" id="PTHR30273:SF2">
    <property type="entry name" value="PROTEIN FECR"/>
    <property type="match status" value="1"/>
</dbReference>
<keyword evidence="1" id="KW-1133">Transmembrane helix</keyword>
<dbReference type="Pfam" id="PF04773">
    <property type="entry name" value="FecR"/>
    <property type="match status" value="1"/>
</dbReference>
<dbReference type="PIRSF" id="PIRSF018266">
    <property type="entry name" value="FecR"/>
    <property type="match status" value="1"/>
</dbReference>
<reference evidence="4 5" key="1">
    <citation type="submission" date="2014-10" db="EMBL/GenBank/DDBJ databases">
        <title>Pedobacter Kyungheensis.</title>
        <authorList>
            <person name="Anderson B.M."/>
            <person name="Newman J.D."/>
        </authorList>
    </citation>
    <scope>NUCLEOTIDE SEQUENCE [LARGE SCALE GENOMIC DNA]</scope>
    <source>
        <strain evidence="4 5">KACC 16221</strain>
    </source>
</reference>
<dbReference type="Gene3D" id="3.55.50.30">
    <property type="match status" value="1"/>
</dbReference>
<accession>A0A0C1CYL9</accession>
<dbReference type="AlphaFoldDB" id="A0A0C1CYL9"/>
<evidence type="ECO:0000313" key="4">
    <source>
        <dbReference type="EMBL" id="KIA89511.1"/>
    </source>
</evidence>
<sequence>MNTNELKYLIEKYNNQTTTPEEKKLVEEWYDRIDGANLEQNSLEDAKVKQQILSRVTAGIQNIPGPKAKRIRLNYGLFFKAAAILIALIGGTYIYFSQTNSSRIQTATVKTNKRTIVPGGNNAVLLLADGSQIILNNTSDGQVASQSGVQVIKTKSGELLYRFTGNATAKAAAINTVSTPRGGQYHLILVDGTEVWLNASSSVKFPTAFVGNERRVEVTGEVYFEVAKNKTKPFIVHTDQSDIRVLGTHFNVNTYADEEYERTTLLEGSVEIKRGAKKALLKPGQQASLNAKSDGIKINEIEDLSEVIAWKNGYFQFEKSDLPSVMRQVSRWYDAEVIYNGKIPAKQLSGKAQRNVSIEKLVEMLAWNGIRCKVEYNQITINPK</sequence>
<dbReference type="InterPro" id="IPR006860">
    <property type="entry name" value="FecR"/>
</dbReference>
<feature type="domain" description="FecR protein" evidence="2">
    <location>
        <begin position="176"/>
        <end position="271"/>
    </location>
</feature>
<feature type="domain" description="Protein FecR C-terminal" evidence="3">
    <location>
        <begin position="314"/>
        <end position="381"/>
    </location>
</feature>
<organism evidence="4 5">
    <name type="scientific">Pedobacter kyungheensis</name>
    <dbReference type="NCBI Taxonomy" id="1069985"/>
    <lineage>
        <taxon>Bacteria</taxon>
        <taxon>Pseudomonadati</taxon>
        <taxon>Bacteroidota</taxon>
        <taxon>Sphingobacteriia</taxon>
        <taxon>Sphingobacteriales</taxon>
        <taxon>Sphingobacteriaceae</taxon>
        <taxon>Pedobacter</taxon>
    </lineage>
</organism>
<dbReference type="Proteomes" id="UP000031246">
    <property type="component" value="Unassembled WGS sequence"/>
</dbReference>
<dbReference type="Gene3D" id="2.60.120.1440">
    <property type="match status" value="1"/>
</dbReference>
<keyword evidence="1" id="KW-0812">Transmembrane</keyword>
<dbReference type="EMBL" id="JSYN01000042">
    <property type="protein sequence ID" value="KIA89511.1"/>
    <property type="molecule type" value="Genomic_DNA"/>
</dbReference>
<evidence type="ECO:0000259" key="3">
    <source>
        <dbReference type="Pfam" id="PF16344"/>
    </source>
</evidence>
<proteinExistence type="predicted"/>
<protein>
    <recommendedName>
        <fullName evidence="6">Iron dicitrate transport regulator FecR</fullName>
    </recommendedName>
</protein>
<evidence type="ECO:0000259" key="2">
    <source>
        <dbReference type="Pfam" id="PF04773"/>
    </source>
</evidence>
<evidence type="ECO:0008006" key="6">
    <source>
        <dbReference type="Google" id="ProtNLM"/>
    </source>
</evidence>
<keyword evidence="5" id="KW-1185">Reference proteome</keyword>
<dbReference type="RefSeq" id="WP_039482614.1">
    <property type="nucleotide sequence ID" value="NZ_JSYN01000042.1"/>
</dbReference>
<dbReference type="Pfam" id="PF16344">
    <property type="entry name" value="FecR_C"/>
    <property type="match status" value="1"/>
</dbReference>
<feature type="transmembrane region" description="Helical" evidence="1">
    <location>
        <begin position="77"/>
        <end position="96"/>
    </location>
</feature>
<dbReference type="InterPro" id="IPR032508">
    <property type="entry name" value="FecR_C"/>
</dbReference>
<keyword evidence="1" id="KW-0472">Membrane</keyword>
<name>A0A0C1CYL9_9SPHI</name>
<evidence type="ECO:0000313" key="5">
    <source>
        <dbReference type="Proteomes" id="UP000031246"/>
    </source>
</evidence>
<dbReference type="InterPro" id="IPR012373">
    <property type="entry name" value="Ferrdict_sens_TM"/>
</dbReference>